<dbReference type="Gene3D" id="1.25.40.10">
    <property type="entry name" value="Tetratricopeptide repeat domain"/>
    <property type="match status" value="2"/>
</dbReference>
<dbReference type="PROSITE" id="PS50043">
    <property type="entry name" value="HTH_LUXR_2"/>
    <property type="match status" value="1"/>
</dbReference>
<dbReference type="GO" id="GO:0006355">
    <property type="term" value="P:regulation of DNA-templated transcription"/>
    <property type="evidence" value="ECO:0007669"/>
    <property type="project" value="InterPro"/>
</dbReference>
<protein>
    <submittedName>
        <fullName evidence="5">ATP/maltotriose-dependent transcriptional regulator MalT</fullName>
    </submittedName>
</protein>
<accession>A0A853AS92</accession>
<feature type="domain" description="HTH luxR-type" evidence="4">
    <location>
        <begin position="588"/>
        <end position="653"/>
    </location>
</feature>
<dbReference type="GO" id="GO:0003677">
    <property type="term" value="F:DNA binding"/>
    <property type="evidence" value="ECO:0007669"/>
    <property type="project" value="UniProtKB-KW"/>
</dbReference>
<dbReference type="CDD" id="cd06170">
    <property type="entry name" value="LuxR_C_like"/>
    <property type="match status" value="1"/>
</dbReference>
<dbReference type="SUPFAM" id="SSF48452">
    <property type="entry name" value="TPR-like"/>
    <property type="match status" value="1"/>
</dbReference>
<dbReference type="RefSeq" id="WP_179722429.1">
    <property type="nucleotide sequence ID" value="NZ_BAABFH010000001.1"/>
</dbReference>
<evidence type="ECO:0000256" key="2">
    <source>
        <dbReference type="ARBA" id="ARBA00023125"/>
    </source>
</evidence>
<evidence type="ECO:0000256" key="3">
    <source>
        <dbReference type="ARBA" id="ARBA00023163"/>
    </source>
</evidence>
<proteinExistence type="predicted"/>
<evidence type="ECO:0000313" key="5">
    <source>
        <dbReference type="EMBL" id="NYI84840.1"/>
    </source>
</evidence>
<dbReference type="PANTHER" id="PTHR44688:SF16">
    <property type="entry name" value="DNA-BINDING TRANSCRIPTIONAL ACTIVATOR DEVR_DOSR"/>
    <property type="match status" value="1"/>
</dbReference>
<evidence type="ECO:0000256" key="1">
    <source>
        <dbReference type="ARBA" id="ARBA00023015"/>
    </source>
</evidence>
<keyword evidence="6" id="KW-1185">Reference proteome</keyword>
<keyword evidence="1" id="KW-0805">Transcription regulation</keyword>
<dbReference type="SUPFAM" id="SSF46894">
    <property type="entry name" value="C-terminal effector domain of the bipartite response regulators"/>
    <property type="match status" value="1"/>
</dbReference>
<dbReference type="InterPro" id="IPR036388">
    <property type="entry name" value="WH-like_DNA-bd_sf"/>
</dbReference>
<dbReference type="EMBL" id="JACCFJ010000001">
    <property type="protein sequence ID" value="NYI84840.1"/>
    <property type="molecule type" value="Genomic_DNA"/>
</dbReference>
<dbReference type="InterPro" id="IPR000792">
    <property type="entry name" value="Tscrpt_reg_LuxR_C"/>
</dbReference>
<name>A0A853AS92_9PSEU</name>
<dbReference type="AlphaFoldDB" id="A0A853AS92"/>
<dbReference type="Pfam" id="PF00196">
    <property type="entry name" value="GerE"/>
    <property type="match status" value="1"/>
</dbReference>
<organism evidence="5 6">
    <name type="scientific">Saccharopolyspora hordei</name>
    <dbReference type="NCBI Taxonomy" id="1838"/>
    <lineage>
        <taxon>Bacteria</taxon>
        <taxon>Bacillati</taxon>
        <taxon>Actinomycetota</taxon>
        <taxon>Actinomycetes</taxon>
        <taxon>Pseudonocardiales</taxon>
        <taxon>Pseudonocardiaceae</taxon>
        <taxon>Saccharopolyspora</taxon>
    </lineage>
</organism>
<comment type="caution">
    <text evidence="5">The sequence shown here is derived from an EMBL/GenBank/DDBJ whole genome shotgun (WGS) entry which is preliminary data.</text>
</comment>
<dbReference type="Gene3D" id="1.10.10.10">
    <property type="entry name" value="Winged helix-like DNA-binding domain superfamily/Winged helix DNA-binding domain"/>
    <property type="match status" value="1"/>
</dbReference>
<dbReference type="InterPro" id="IPR011990">
    <property type="entry name" value="TPR-like_helical_dom_sf"/>
</dbReference>
<dbReference type="SMART" id="SM00421">
    <property type="entry name" value="HTH_LUXR"/>
    <property type="match status" value="1"/>
</dbReference>
<dbReference type="PRINTS" id="PR00038">
    <property type="entry name" value="HTHLUXR"/>
</dbReference>
<dbReference type="InterPro" id="IPR016032">
    <property type="entry name" value="Sig_transdc_resp-reg_C-effctor"/>
</dbReference>
<dbReference type="Proteomes" id="UP000587002">
    <property type="component" value="Unassembled WGS sequence"/>
</dbReference>
<evidence type="ECO:0000313" key="6">
    <source>
        <dbReference type="Proteomes" id="UP000587002"/>
    </source>
</evidence>
<gene>
    <name evidence="5" type="ORF">HNR68_003470</name>
</gene>
<sequence length="653" mass="69594">MSAWATGIAGPDAPLLRFAAVLAEPASVADLAAVTGSCPVEVLAGAERLAAHGLVTTTGGAVRLRHALVRRDLATTSAGLHGTAAEALLSSGAPAAAVVEHLVHAPVRDRTASWLAQHAAQLATAPSPALVELLERTTAGLAPGHPDLPALRAALAEALLWSGRLHDAERLAGTTVLAHPEPPVRHRLRAVLAQIRIVQMDPEGAAAALLPEREHGDLPPRLAALDAAARLLLGDLDGLERALAIAEPRAADDPVVALCLLNLKATERFVFRDLVGALDLLDQADALLEVTAVDRGQQLMARLMRAVIQDMRQERAALETIERARPLARELGAGMLVWLHTITALALFNNGRWDESLAEIETATALPDLHGFDSPLHGLATTILVHRGDLARAREHIERAERVPPRGIALFYDQITAVAHALLADAENDHERALEIARTFAGGNVGVHHGHAFAAVATRIVRIAVAGGDRALAERMVAQLQDLLTGDSVAERNTLLYCRGLLDEDVDMLLEAAQEFAENGSPVNAARAADDAARLLAASGRPEEAREAYRTAIERYTALDAAGDIQRADAHLRAFGVRRGATGPRRRAKHGWDSLTAAEHRVAELVAQGLTNREAAERLIVSVRTVDSHVSRILAKLGYASRVEIVLGYERRA</sequence>
<keyword evidence="3" id="KW-0804">Transcription</keyword>
<keyword evidence="2" id="KW-0238">DNA-binding</keyword>
<evidence type="ECO:0000259" key="4">
    <source>
        <dbReference type="PROSITE" id="PS50043"/>
    </source>
</evidence>
<reference evidence="5 6" key="1">
    <citation type="submission" date="2020-07" db="EMBL/GenBank/DDBJ databases">
        <title>Sequencing the genomes of 1000 actinobacteria strains.</title>
        <authorList>
            <person name="Klenk H.-P."/>
        </authorList>
    </citation>
    <scope>NUCLEOTIDE SEQUENCE [LARGE SCALE GENOMIC DNA]</scope>
    <source>
        <strain evidence="5 6">DSM 44065</strain>
    </source>
</reference>
<dbReference type="PANTHER" id="PTHR44688">
    <property type="entry name" value="DNA-BINDING TRANSCRIPTIONAL ACTIVATOR DEVR_DOSR"/>
    <property type="match status" value="1"/>
</dbReference>